<accession>A0A1I0U9M9</accession>
<name>A0A1I0U9M9_9NOCA</name>
<dbReference type="RefSeq" id="WP_068365734.1">
    <property type="nucleotide sequence ID" value="NZ_FOJN01000016.1"/>
</dbReference>
<feature type="region of interest" description="Disordered" evidence="1">
    <location>
        <begin position="71"/>
        <end position="90"/>
    </location>
</feature>
<evidence type="ECO:0000313" key="2">
    <source>
        <dbReference type="EMBL" id="SFA60741.1"/>
    </source>
</evidence>
<evidence type="ECO:0000256" key="1">
    <source>
        <dbReference type="SAM" id="MobiDB-lite"/>
    </source>
</evidence>
<organism evidence="2 3">
    <name type="scientific">Rhodococcoides kroppenstedtii</name>
    <dbReference type="NCBI Taxonomy" id="293050"/>
    <lineage>
        <taxon>Bacteria</taxon>
        <taxon>Bacillati</taxon>
        <taxon>Actinomycetota</taxon>
        <taxon>Actinomycetes</taxon>
        <taxon>Mycobacteriales</taxon>
        <taxon>Nocardiaceae</taxon>
        <taxon>Rhodococcoides</taxon>
    </lineage>
</organism>
<sequence>MTDGERWGRAERLLRALRRRLAAEYNGAHVADGGWTAGPEELGALAAEAEQARYGRGEVALDLEERVTAWLGPGWDESPEPDPWGRPGRE</sequence>
<proteinExistence type="predicted"/>
<evidence type="ECO:0000313" key="3">
    <source>
        <dbReference type="Proteomes" id="UP000182054"/>
    </source>
</evidence>
<reference evidence="2 3" key="1">
    <citation type="submission" date="2016-10" db="EMBL/GenBank/DDBJ databases">
        <authorList>
            <person name="de Groot N.N."/>
        </authorList>
    </citation>
    <scope>NUCLEOTIDE SEQUENCE [LARGE SCALE GENOMIC DNA]</scope>
    <source>
        <strain evidence="2 3">DSM 44908</strain>
    </source>
</reference>
<protein>
    <submittedName>
        <fullName evidence="2">Uncharacterized protein</fullName>
    </submittedName>
</protein>
<dbReference type="GeneID" id="85487278"/>
<dbReference type="Proteomes" id="UP000182054">
    <property type="component" value="Unassembled WGS sequence"/>
</dbReference>
<dbReference type="AlphaFoldDB" id="A0A1I0U9M9"/>
<gene>
    <name evidence="2" type="ORF">SAMN05444374_11611</name>
</gene>
<dbReference type="EMBL" id="FOJN01000016">
    <property type="protein sequence ID" value="SFA60741.1"/>
    <property type="molecule type" value="Genomic_DNA"/>
</dbReference>